<protein>
    <submittedName>
        <fullName evidence="2">RNase_Zc3h12a domain-containing protein</fullName>
    </submittedName>
</protein>
<sequence>STNTVESAVDPIVIEDSDEENVPNSSDKPLLFYEDRCPGVGYKNDNRIPLYVVGSPRYLDFVEDEIIVLDSTLESTHIADTDQLKISEHGMKESTSKKTDVVPQETANTSVIDLDSTQIGNTDMPNSKDFEMSASTVEKNNVLLQEKINTTVIDLSDDSEEESVVPQPPLNKIPLGYDIRQRTVTGKNNSKPKPPRPTASGAPKVIKTSPPTQAPLIIEKNPVTPGKRMVIIDGCNVAYSHLNGKAFSVKGLQLCINYFKKLGHEVSAVVPQYKMKRFQSTDQDLLNKLCDQGYVVLAPSKTLPGQCSSSYDDRLILRVAEQFDAAIISNDNFRDLLHCSPAWREIITTRVIGYTWVKDCFFLPDDPYGRQGPSLQEILNR</sequence>
<organism evidence="2 3">
    <name type="scientific">Anopheles albimanus</name>
    <name type="common">New world malaria mosquito</name>
    <dbReference type="NCBI Taxonomy" id="7167"/>
    <lineage>
        <taxon>Eukaryota</taxon>
        <taxon>Metazoa</taxon>
        <taxon>Ecdysozoa</taxon>
        <taxon>Arthropoda</taxon>
        <taxon>Hexapoda</taxon>
        <taxon>Insecta</taxon>
        <taxon>Pterygota</taxon>
        <taxon>Neoptera</taxon>
        <taxon>Endopterygota</taxon>
        <taxon>Diptera</taxon>
        <taxon>Nematocera</taxon>
        <taxon>Culicoidea</taxon>
        <taxon>Culicidae</taxon>
        <taxon>Anophelinae</taxon>
        <taxon>Anopheles</taxon>
    </lineage>
</organism>
<dbReference type="Proteomes" id="UP000069272">
    <property type="component" value="Chromosome 3L"/>
</dbReference>
<dbReference type="GO" id="GO:0036464">
    <property type="term" value="C:cytoplasmic ribonucleoprotein granule"/>
    <property type="evidence" value="ECO:0007669"/>
    <property type="project" value="TreeGrafter"/>
</dbReference>
<dbReference type="PANTHER" id="PTHR12876">
    <property type="entry name" value="N4BP1-RELATED"/>
    <property type="match status" value="1"/>
</dbReference>
<dbReference type="PANTHER" id="PTHR12876:SF35">
    <property type="entry name" value="LD08718P-RELATED"/>
    <property type="match status" value="1"/>
</dbReference>
<dbReference type="FunFam" id="3.40.50.11980:FF:000001">
    <property type="entry name" value="ZC3H12A isoform 1"/>
    <property type="match status" value="1"/>
</dbReference>
<dbReference type="Gene3D" id="3.40.50.11980">
    <property type="match status" value="1"/>
</dbReference>
<dbReference type="InterPro" id="IPR021869">
    <property type="entry name" value="RNase_Zc3h12_NYN"/>
</dbReference>
<dbReference type="InterPro" id="IPR051101">
    <property type="entry name" value="ZC3H12/N4BP1_RNase_Reg"/>
</dbReference>
<reference evidence="2 3" key="1">
    <citation type="journal article" date="2017" name="G3 (Bethesda)">
        <title>The Physical Genome Mapping of Anopheles albimanus Corrected Scaffold Misassemblies and Identified Interarm Rearrangements in Genus Anopheles.</title>
        <authorList>
            <person name="Artemov G.N."/>
            <person name="Peery A.N."/>
            <person name="Jiang X."/>
            <person name="Tu Z."/>
            <person name="Stegniy V.N."/>
            <person name="Sharakhova M.V."/>
            <person name="Sharakhov I.V."/>
        </authorList>
    </citation>
    <scope>NUCLEOTIDE SEQUENCE [LARGE SCALE GENOMIC DNA]</scope>
    <source>
        <strain evidence="2 3">ALBI9_A</strain>
    </source>
</reference>
<proteinExistence type="predicted"/>
<dbReference type="VEuPathDB" id="VectorBase:AALB20_032009"/>
<dbReference type="Pfam" id="PF11977">
    <property type="entry name" value="RNase_Zc3h12a"/>
    <property type="match status" value="1"/>
</dbReference>
<feature type="domain" description="RNase NYN" evidence="1">
    <location>
        <begin position="227"/>
        <end position="377"/>
    </location>
</feature>
<dbReference type="GO" id="GO:0005634">
    <property type="term" value="C:nucleus"/>
    <property type="evidence" value="ECO:0007669"/>
    <property type="project" value="TreeGrafter"/>
</dbReference>
<evidence type="ECO:0000259" key="1">
    <source>
        <dbReference type="Pfam" id="PF11977"/>
    </source>
</evidence>
<dbReference type="STRING" id="7167.A0A182FI56"/>
<keyword evidence="3" id="KW-1185">Reference proteome</keyword>
<dbReference type="GO" id="GO:0004521">
    <property type="term" value="F:RNA endonuclease activity"/>
    <property type="evidence" value="ECO:0007669"/>
    <property type="project" value="TreeGrafter"/>
</dbReference>
<dbReference type="EnsemblMetazoa" id="AALB006200-RA">
    <property type="protein sequence ID" value="AALB006200-PA"/>
    <property type="gene ID" value="AALB006200"/>
</dbReference>
<name>A0A182FI56_ANOAL</name>
<evidence type="ECO:0000313" key="3">
    <source>
        <dbReference type="Proteomes" id="UP000069272"/>
    </source>
</evidence>
<dbReference type="GO" id="GO:0003729">
    <property type="term" value="F:mRNA binding"/>
    <property type="evidence" value="ECO:0007669"/>
    <property type="project" value="TreeGrafter"/>
</dbReference>
<dbReference type="AlphaFoldDB" id="A0A182FI56"/>
<dbReference type="CDD" id="cd18719">
    <property type="entry name" value="PIN_Zc3h12a-N4BP1-like"/>
    <property type="match status" value="1"/>
</dbReference>
<dbReference type="VEuPathDB" id="VectorBase:AALB006200"/>
<reference evidence="2" key="2">
    <citation type="submission" date="2022-08" db="UniProtKB">
        <authorList>
            <consortium name="EnsemblMetazoa"/>
        </authorList>
    </citation>
    <scope>IDENTIFICATION</scope>
    <source>
        <strain evidence="2">STECLA/ALBI9_A</strain>
    </source>
</reference>
<evidence type="ECO:0000313" key="2">
    <source>
        <dbReference type="EnsemblMetazoa" id="AALB006200-PA"/>
    </source>
</evidence>
<accession>A0A182FI56</accession>